<keyword evidence="2" id="KW-1185">Reference proteome</keyword>
<gene>
    <name evidence="1" type="ORF">GCM10010276_33490</name>
</gene>
<dbReference type="RefSeq" id="WP_344401039.1">
    <property type="nucleotide sequence ID" value="NZ_BAAASG010000007.1"/>
</dbReference>
<name>A0ABN3LVY4_STRLO</name>
<dbReference type="EMBL" id="BAAASG010000007">
    <property type="protein sequence ID" value="GAA2491366.1"/>
    <property type="molecule type" value="Genomic_DNA"/>
</dbReference>
<accession>A0ABN3LVY4</accession>
<evidence type="ECO:0000313" key="2">
    <source>
        <dbReference type="Proteomes" id="UP001501777"/>
    </source>
</evidence>
<dbReference type="Gene3D" id="1.20.59.10">
    <property type="entry name" value="Chorismate mutase"/>
    <property type="match status" value="1"/>
</dbReference>
<reference evidence="1 2" key="1">
    <citation type="journal article" date="2019" name="Int. J. Syst. Evol. Microbiol.">
        <title>The Global Catalogue of Microorganisms (GCM) 10K type strain sequencing project: providing services to taxonomists for standard genome sequencing and annotation.</title>
        <authorList>
            <consortium name="The Broad Institute Genomics Platform"/>
            <consortium name="The Broad Institute Genome Sequencing Center for Infectious Disease"/>
            <person name="Wu L."/>
            <person name="Ma J."/>
        </authorList>
    </citation>
    <scope>NUCLEOTIDE SEQUENCE [LARGE SCALE GENOMIC DNA]</scope>
    <source>
        <strain evidence="1 2">JCM 4395</strain>
    </source>
</reference>
<protein>
    <recommendedName>
        <fullName evidence="3">Chorismate mutase</fullName>
    </recommendedName>
</protein>
<dbReference type="Proteomes" id="UP001501777">
    <property type="component" value="Unassembled WGS sequence"/>
</dbReference>
<evidence type="ECO:0000313" key="1">
    <source>
        <dbReference type="EMBL" id="GAA2491366.1"/>
    </source>
</evidence>
<organism evidence="1 2">
    <name type="scientific">Streptomyces longisporus</name>
    <dbReference type="NCBI Taxonomy" id="1948"/>
    <lineage>
        <taxon>Bacteria</taxon>
        <taxon>Bacillati</taxon>
        <taxon>Actinomycetota</taxon>
        <taxon>Actinomycetes</taxon>
        <taxon>Kitasatosporales</taxon>
        <taxon>Streptomycetaceae</taxon>
        <taxon>Streptomyces</taxon>
    </lineage>
</organism>
<dbReference type="InterPro" id="IPR036979">
    <property type="entry name" value="CM_dom_sf"/>
</dbReference>
<evidence type="ECO:0008006" key="3">
    <source>
        <dbReference type="Google" id="ProtNLM"/>
    </source>
</evidence>
<sequence>MRTDGSRDPVPAGETEILLMTNHAAGLTTDVSLDQIERLDDEIIALLARRRAMARELPPPARAADPAFAETVRGITGRYRRELGGAGELVARAVMVLCDPRRDI</sequence>
<comment type="caution">
    <text evidence="1">The sequence shown here is derived from an EMBL/GenBank/DDBJ whole genome shotgun (WGS) entry which is preliminary data.</text>
</comment>
<proteinExistence type="predicted"/>